<feature type="repeat" description="LDL-receptor class B" evidence="22">
    <location>
        <begin position="1656"/>
        <end position="1698"/>
    </location>
</feature>
<evidence type="ECO:0000256" key="19">
    <source>
        <dbReference type="ARBA" id="ARBA00046273"/>
    </source>
</evidence>
<feature type="disulfide bond" evidence="21">
    <location>
        <begin position="3918"/>
        <end position="3936"/>
    </location>
</feature>
<feature type="disulfide bond" evidence="21">
    <location>
        <begin position="1244"/>
        <end position="1262"/>
    </location>
</feature>
<feature type="disulfide bond" evidence="21">
    <location>
        <begin position="1166"/>
        <end position="1184"/>
    </location>
</feature>
<feature type="disulfide bond" evidence="21">
    <location>
        <begin position="1205"/>
        <end position="1223"/>
    </location>
</feature>
<evidence type="ECO:0000256" key="3">
    <source>
        <dbReference type="ARBA" id="ARBA00022475"/>
    </source>
</evidence>
<keyword evidence="10" id="KW-0967">Endosome</keyword>
<keyword evidence="12 24" id="KW-1133">Transmembrane helix</keyword>
<feature type="repeat" description="LDL-receptor class B" evidence="22">
    <location>
        <begin position="2297"/>
        <end position="2341"/>
    </location>
</feature>
<feature type="disulfide bond" evidence="21">
    <location>
        <begin position="3226"/>
        <end position="3238"/>
    </location>
</feature>
<feature type="disulfide bond" evidence="21">
    <location>
        <begin position="2838"/>
        <end position="2850"/>
    </location>
</feature>
<feature type="disulfide bond" evidence="21">
    <location>
        <begin position="361"/>
        <end position="379"/>
    </location>
</feature>
<keyword evidence="6" id="KW-0254">Endocytosis</keyword>
<dbReference type="Pfam" id="PF00008">
    <property type="entry name" value="EGF"/>
    <property type="match status" value="1"/>
</dbReference>
<feature type="disulfide bond" evidence="21">
    <location>
        <begin position="3994"/>
        <end position="4006"/>
    </location>
</feature>
<feature type="disulfide bond" evidence="21">
    <location>
        <begin position="4043"/>
        <end position="4061"/>
    </location>
</feature>
<feature type="compositionally biased region" description="Polar residues" evidence="23">
    <location>
        <begin position="4633"/>
        <end position="4645"/>
    </location>
</feature>
<dbReference type="PANTHER" id="PTHR22722">
    <property type="entry name" value="LOW-DENSITY LIPOPROTEIN RECEPTOR-RELATED PROTEIN 2-RELATED"/>
    <property type="match status" value="1"/>
</dbReference>
<feature type="disulfide bond" evidence="21">
    <location>
        <begin position="183"/>
        <end position="195"/>
    </location>
</feature>
<dbReference type="FunFam" id="2.10.25.10:FF:000009">
    <property type="entry name" value="Low-density lipoprotein receptor isoform 1"/>
    <property type="match status" value="3"/>
</dbReference>
<dbReference type="SMART" id="SM00192">
    <property type="entry name" value="LDLa"/>
    <property type="match status" value="35"/>
</dbReference>
<feature type="repeat" description="LDL-receptor class B" evidence="22">
    <location>
        <begin position="1006"/>
        <end position="1048"/>
    </location>
</feature>
<keyword evidence="13 24" id="KW-0472">Membrane</keyword>
<dbReference type="InterPro" id="IPR051221">
    <property type="entry name" value="LDLR-related"/>
</dbReference>
<dbReference type="SUPFAM" id="SSF57196">
    <property type="entry name" value="EGF/Laminin"/>
    <property type="match status" value="2"/>
</dbReference>
<dbReference type="PROSITE" id="PS51120">
    <property type="entry name" value="LDLRB"/>
    <property type="match status" value="21"/>
</dbReference>
<dbReference type="Proteomes" id="UP000790347">
    <property type="component" value="Unassembled WGS sequence"/>
</dbReference>
<dbReference type="FunFam" id="2.120.10.30:FF:000241">
    <property type="entry name" value="Low-density lipoprotein receptor-related protein 6"/>
    <property type="match status" value="5"/>
</dbReference>
<feature type="domain" description="EGF-like" evidence="25">
    <location>
        <begin position="4529"/>
        <end position="4563"/>
    </location>
</feature>
<comment type="subcellular location">
    <subcellularLocation>
        <location evidence="1">Cell membrane</location>
        <topology evidence="1">Single-pass type I membrane protein</topology>
    </subcellularLocation>
    <subcellularLocation>
        <location evidence="19">Endosome lumen</location>
    </subcellularLocation>
    <subcellularLocation>
        <location evidence="18">Membrane</location>
        <location evidence="18">Coated pit</location>
    </subcellularLocation>
</comment>
<protein>
    <recommendedName>
        <fullName evidence="25">EGF-like domain-containing protein</fullName>
    </recommendedName>
</protein>
<dbReference type="EMBL" id="ASGP02000009">
    <property type="protein sequence ID" value="KAH9491252.1"/>
    <property type="molecule type" value="Genomic_DNA"/>
</dbReference>
<feature type="disulfide bond" evidence="21">
    <location>
        <begin position="2918"/>
        <end position="2930"/>
    </location>
</feature>
<dbReference type="InterPro" id="IPR018097">
    <property type="entry name" value="EGF_Ca-bd_CS"/>
</dbReference>
<feature type="repeat" description="LDL-receptor class B" evidence="22">
    <location>
        <begin position="2656"/>
        <end position="2702"/>
    </location>
</feature>
<dbReference type="InterPro" id="IPR036055">
    <property type="entry name" value="LDL_receptor-like_sf"/>
</dbReference>
<feature type="disulfide bond" evidence="21">
    <location>
        <begin position="1402"/>
        <end position="1414"/>
    </location>
</feature>
<evidence type="ECO:0000256" key="1">
    <source>
        <dbReference type="ARBA" id="ARBA00004251"/>
    </source>
</evidence>
<feature type="disulfide bond" evidence="21">
    <location>
        <begin position="3969"/>
        <end position="3984"/>
    </location>
</feature>
<feature type="disulfide bond" evidence="21">
    <location>
        <begin position="4099"/>
        <end position="4114"/>
    </location>
</feature>
<feature type="disulfide bond" evidence="21">
    <location>
        <begin position="3930"/>
        <end position="3945"/>
    </location>
</feature>
<feature type="repeat" description="LDL-receptor class B" evidence="22">
    <location>
        <begin position="2342"/>
        <end position="2385"/>
    </location>
</feature>
<feature type="repeat" description="LDL-receptor class B" evidence="22">
    <location>
        <begin position="2615"/>
        <end position="2655"/>
    </location>
</feature>
<keyword evidence="8" id="KW-0732">Signal</keyword>
<dbReference type="PROSITE" id="PS01209">
    <property type="entry name" value="LDLRA_1"/>
    <property type="match status" value="17"/>
</dbReference>
<dbReference type="FunFam" id="4.10.400.10:FF:000121">
    <property type="entry name" value="low-density lipoprotein receptor-related protein 2"/>
    <property type="match status" value="1"/>
</dbReference>
<dbReference type="InterPro" id="IPR000152">
    <property type="entry name" value="EGF-type_Asp/Asn_hydroxyl_site"/>
</dbReference>
<dbReference type="Pfam" id="PF00057">
    <property type="entry name" value="Ldl_recept_a"/>
    <property type="match status" value="33"/>
</dbReference>
<feature type="repeat" description="LDL-receptor class B" evidence="22">
    <location>
        <begin position="3525"/>
        <end position="3568"/>
    </location>
</feature>
<evidence type="ECO:0000256" key="18">
    <source>
        <dbReference type="ARBA" id="ARBA00037878"/>
    </source>
</evidence>
<evidence type="ECO:0000313" key="26">
    <source>
        <dbReference type="EMBL" id="KAH9491252.1"/>
    </source>
</evidence>
<dbReference type="InterPro" id="IPR026823">
    <property type="entry name" value="cEGF"/>
</dbReference>
<keyword evidence="5" id="KW-0597">Phosphoprotein</keyword>
<feature type="repeat" description="LDL-receptor class B" evidence="22">
    <location>
        <begin position="3436"/>
        <end position="3478"/>
    </location>
</feature>
<evidence type="ECO:0000256" key="20">
    <source>
        <dbReference type="PROSITE-ProRule" id="PRU00076"/>
    </source>
</evidence>
<feature type="repeat" description="LDL-receptor class B" evidence="22">
    <location>
        <begin position="4388"/>
        <end position="4430"/>
    </location>
</feature>
<evidence type="ECO:0000256" key="2">
    <source>
        <dbReference type="ARBA" id="ARBA00009939"/>
    </source>
</evidence>
<feature type="disulfide bond" evidence="21">
    <location>
        <begin position="3233"/>
        <end position="3251"/>
    </location>
</feature>
<dbReference type="GO" id="GO:0031904">
    <property type="term" value="C:endosome lumen"/>
    <property type="evidence" value="ECO:0007669"/>
    <property type="project" value="UniProtKB-SubCell"/>
</dbReference>
<organism evidence="26 27">
    <name type="scientific">Dermatophagoides farinae</name>
    <name type="common">American house dust mite</name>
    <dbReference type="NCBI Taxonomy" id="6954"/>
    <lineage>
        <taxon>Eukaryota</taxon>
        <taxon>Metazoa</taxon>
        <taxon>Ecdysozoa</taxon>
        <taxon>Arthropoda</taxon>
        <taxon>Chelicerata</taxon>
        <taxon>Arachnida</taxon>
        <taxon>Acari</taxon>
        <taxon>Acariformes</taxon>
        <taxon>Sarcoptiformes</taxon>
        <taxon>Astigmata</taxon>
        <taxon>Psoroptidia</taxon>
        <taxon>Analgoidea</taxon>
        <taxon>Pyroglyphidae</taxon>
        <taxon>Dermatophagoidinae</taxon>
        <taxon>Dermatophagoides</taxon>
    </lineage>
</organism>
<feature type="disulfide bond" evidence="21">
    <location>
        <begin position="4087"/>
        <end position="4105"/>
    </location>
</feature>
<feature type="disulfide bond" evidence="21">
    <location>
        <begin position="3911"/>
        <end position="3923"/>
    </location>
</feature>
<feature type="repeat" description="LDL-receptor class B" evidence="22">
    <location>
        <begin position="2703"/>
        <end position="2744"/>
    </location>
</feature>
<dbReference type="PROSITE" id="PS01187">
    <property type="entry name" value="EGF_CA"/>
    <property type="match status" value="3"/>
</dbReference>
<feature type="compositionally biased region" description="Basic and acidic residues" evidence="23">
    <location>
        <begin position="4771"/>
        <end position="4786"/>
    </location>
</feature>
<feature type="disulfide bond" evidence="21">
    <location>
        <begin position="3055"/>
        <end position="3073"/>
    </location>
</feature>
<keyword evidence="15" id="KW-0675">Receptor</keyword>
<feature type="repeat" description="LDL-receptor class B" evidence="22">
    <location>
        <begin position="685"/>
        <end position="727"/>
    </location>
</feature>
<feature type="disulfide bond" evidence="21">
    <location>
        <begin position="1217"/>
        <end position="1232"/>
    </location>
</feature>
<feature type="region of interest" description="Disordered" evidence="23">
    <location>
        <begin position="4750"/>
        <end position="4786"/>
    </location>
</feature>
<feature type="transmembrane region" description="Helical" evidence="24">
    <location>
        <begin position="4583"/>
        <end position="4602"/>
    </location>
</feature>
<feature type="repeat" description="LDL-receptor class B" evidence="22">
    <location>
        <begin position="4343"/>
        <end position="4386"/>
    </location>
</feature>
<dbReference type="PROSITE" id="PS01186">
    <property type="entry name" value="EGF_2"/>
    <property type="match status" value="6"/>
</dbReference>
<dbReference type="InterPro" id="IPR011042">
    <property type="entry name" value="6-blade_b-propeller_TolB-like"/>
</dbReference>
<feature type="repeat" description="LDL-receptor class B" evidence="22">
    <location>
        <begin position="644"/>
        <end position="684"/>
    </location>
</feature>
<feature type="repeat" description="LDL-receptor class B" evidence="22">
    <location>
        <begin position="2027"/>
        <end position="2073"/>
    </location>
</feature>
<dbReference type="CDD" id="cd00112">
    <property type="entry name" value="LDLa"/>
    <property type="match status" value="32"/>
</dbReference>
<dbReference type="Gene3D" id="2.120.10.30">
    <property type="entry name" value="TolB, C-terminal domain"/>
    <property type="match status" value="8"/>
</dbReference>
<feature type="repeat" description="LDL-receptor class B" evidence="22">
    <location>
        <begin position="2074"/>
        <end position="2118"/>
    </location>
</feature>
<feature type="disulfide bond" evidence="21">
    <location>
        <begin position="3950"/>
        <end position="3962"/>
    </location>
</feature>
<feature type="disulfide bond" evidence="21">
    <location>
        <begin position="3142"/>
        <end position="3154"/>
    </location>
</feature>
<feature type="disulfide bond" evidence="21">
    <location>
        <begin position="2886"/>
        <end position="2904"/>
    </location>
</feature>
<evidence type="ECO:0000256" key="14">
    <source>
        <dbReference type="ARBA" id="ARBA00023157"/>
    </source>
</evidence>
<feature type="disulfide bond" evidence="21">
    <location>
        <begin position="2898"/>
        <end position="2913"/>
    </location>
</feature>
<dbReference type="FunFam" id="4.10.400.10:FF:000011">
    <property type="entry name" value="Low-density lipoprotein receptor-related protein 1"/>
    <property type="match status" value="1"/>
</dbReference>
<reference evidence="26" key="1">
    <citation type="submission" date="2013-05" db="EMBL/GenBank/DDBJ databases">
        <authorList>
            <person name="Yim A.K.Y."/>
            <person name="Chan T.F."/>
            <person name="Ji K.M."/>
            <person name="Liu X.Y."/>
            <person name="Zhou J.W."/>
            <person name="Li R.Q."/>
            <person name="Yang K.Y."/>
            <person name="Li J."/>
            <person name="Li M."/>
            <person name="Law P.T.W."/>
            <person name="Wu Y.L."/>
            <person name="Cai Z.L."/>
            <person name="Qin H."/>
            <person name="Bao Y."/>
            <person name="Leung R.K.K."/>
            <person name="Ng P.K.S."/>
            <person name="Zou J."/>
            <person name="Zhong X.J."/>
            <person name="Ran P.X."/>
            <person name="Zhong N.S."/>
            <person name="Liu Z.G."/>
            <person name="Tsui S.K.W."/>
        </authorList>
    </citation>
    <scope>NUCLEOTIDE SEQUENCE</scope>
    <source>
        <strain evidence="26">Derf</strain>
        <tissue evidence="26">Whole organism</tissue>
    </source>
</reference>
<feature type="disulfide bond" evidence="21">
    <location>
        <begin position="4001"/>
        <end position="4019"/>
    </location>
</feature>
<dbReference type="FunFam" id="4.10.400.10:FF:000002">
    <property type="entry name" value="Low-density lipoprotein receptor-related protein 1"/>
    <property type="match status" value="2"/>
</dbReference>
<feature type="disulfide bond" evidence="21">
    <location>
        <begin position="3182"/>
        <end position="3194"/>
    </location>
</feature>
<keyword evidence="11" id="KW-0106">Calcium</keyword>
<dbReference type="PROSITE" id="PS00010">
    <property type="entry name" value="ASX_HYDROXYL"/>
    <property type="match status" value="3"/>
</dbReference>
<feature type="repeat" description="LDL-receptor class B" evidence="22">
    <location>
        <begin position="601"/>
        <end position="643"/>
    </location>
</feature>
<name>A0A922HFW7_DERFA</name>
<evidence type="ECO:0000256" key="12">
    <source>
        <dbReference type="ARBA" id="ARBA00022989"/>
    </source>
</evidence>
<feature type="disulfide bond" evidence="21">
    <location>
        <begin position="2879"/>
        <end position="2891"/>
    </location>
</feature>
<feature type="disulfide bond" evidence="21">
    <location>
        <begin position="3957"/>
        <end position="3975"/>
    </location>
</feature>
<dbReference type="PROSITE" id="PS50026">
    <property type="entry name" value="EGF_3"/>
    <property type="match status" value="5"/>
</dbReference>
<dbReference type="PRINTS" id="PR00261">
    <property type="entry name" value="LDLRECEPTOR"/>
</dbReference>
<dbReference type="PROSITE" id="PS00022">
    <property type="entry name" value="EGF_1"/>
    <property type="match status" value="1"/>
</dbReference>
<dbReference type="SUPFAM" id="SSF57424">
    <property type="entry name" value="LDL receptor-like module"/>
    <property type="match status" value="30"/>
</dbReference>
<dbReference type="FunFam" id="4.10.400.10:FF:000181">
    <property type="entry name" value="Low-density lipoprotein RecePtor related"/>
    <property type="match status" value="1"/>
</dbReference>
<feature type="disulfide bond" evidence="21">
    <location>
        <begin position="3048"/>
        <end position="3060"/>
    </location>
</feature>
<feature type="disulfide bond" evidence="21">
    <location>
        <begin position="1297"/>
        <end position="1312"/>
    </location>
</feature>
<dbReference type="InterPro" id="IPR000742">
    <property type="entry name" value="EGF"/>
</dbReference>
<feature type="region of interest" description="Disordered" evidence="23">
    <location>
        <begin position="4714"/>
        <end position="4737"/>
    </location>
</feature>
<dbReference type="InterPro" id="IPR009030">
    <property type="entry name" value="Growth_fac_rcpt_cys_sf"/>
</dbReference>
<feature type="disulfide bond" evidence="21">
    <location>
        <begin position="3790"/>
        <end position="3808"/>
    </location>
</feature>
<feature type="repeat" description="LDL-receptor class B" evidence="22">
    <location>
        <begin position="3393"/>
        <end position="3435"/>
    </location>
</feature>
<feature type="repeat" description="LDL-receptor class B" evidence="22">
    <location>
        <begin position="1701"/>
        <end position="1744"/>
    </location>
</feature>
<dbReference type="FunFam" id="4.10.400.10:FF:000045">
    <property type="entry name" value="Low-density lipoprotein receptor-related protein 2"/>
    <property type="match status" value="1"/>
</dbReference>
<keyword evidence="9" id="KW-0677">Repeat</keyword>
<feature type="disulfide bond" evidence="21">
    <location>
        <begin position="4080"/>
        <end position="4092"/>
    </location>
</feature>
<feature type="disulfide bond" evidence="21">
    <location>
        <begin position="1337"/>
        <end position="1352"/>
    </location>
</feature>
<dbReference type="InterPro" id="IPR032485">
    <property type="entry name" value="LRP1-like_beta_prop"/>
</dbReference>
<dbReference type="InterPro" id="IPR002172">
    <property type="entry name" value="LDrepeatLR_classA_rpt"/>
</dbReference>
<feature type="repeat" description="LDL-receptor class B" evidence="22">
    <location>
        <begin position="1745"/>
        <end position="1789"/>
    </location>
</feature>
<dbReference type="InterPro" id="IPR056588">
    <property type="entry name" value="EGF_LRP2"/>
</dbReference>
<evidence type="ECO:0000256" key="23">
    <source>
        <dbReference type="SAM" id="MobiDB-lite"/>
    </source>
</evidence>
<dbReference type="Gene3D" id="2.10.25.10">
    <property type="entry name" value="Laminin"/>
    <property type="match status" value="7"/>
</dbReference>
<keyword evidence="14 20" id="KW-1015">Disulfide bond</keyword>
<feature type="disulfide bond" evidence="21">
    <location>
        <begin position="3721"/>
        <end position="3736"/>
    </location>
</feature>
<keyword evidence="16" id="KW-0168">Coated pit</keyword>
<keyword evidence="27" id="KW-1185">Reference proteome</keyword>
<dbReference type="InterPro" id="IPR001881">
    <property type="entry name" value="EGF-like_Ca-bd_dom"/>
</dbReference>
<evidence type="ECO:0000313" key="27">
    <source>
        <dbReference type="Proteomes" id="UP000790347"/>
    </source>
</evidence>
<dbReference type="GO" id="GO:0005886">
    <property type="term" value="C:plasma membrane"/>
    <property type="evidence" value="ECO:0007669"/>
    <property type="project" value="UniProtKB-SubCell"/>
</dbReference>
<dbReference type="Pfam" id="PF16472">
    <property type="entry name" value="DUF5050"/>
    <property type="match status" value="1"/>
</dbReference>
<dbReference type="SMART" id="SM00179">
    <property type="entry name" value="EGF_CA"/>
    <property type="match status" value="10"/>
</dbReference>
<feature type="disulfide bond" evidence="21">
    <location>
        <begin position="1237"/>
        <end position="1249"/>
    </location>
</feature>
<feature type="disulfide bond" evidence="21">
    <location>
        <begin position="1409"/>
        <end position="1427"/>
    </location>
</feature>
<evidence type="ECO:0000259" key="25">
    <source>
        <dbReference type="PROSITE" id="PS50026"/>
    </source>
</evidence>
<feature type="disulfide bond" evidence="20">
    <location>
        <begin position="474"/>
        <end position="484"/>
    </location>
</feature>
<feature type="disulfide bond" evidence="21">
    <location>
        <begin position="290"/>
        <end position="305"/>
    </location>
</feature>
<gene>
    <name evidence="26" type="ORF">DERF_015984</name>
</gene>
<evidence type="ECO:0000256" key="17">
    <source>
        <dbReference type="ARBA" id="ARBA00023180"/>
    </source>
</evidence>
<comment type="caution">
    <text evidence="26">The sequence shown here is derived from an EMBL/GenBank/DDBJ whole genome shotgun (WGS) entry which is preliminary data.</text>
</comment>
<evidence type="ECO:0000256" key="6">
    <source>
        <dbReference type="ARBA" id="ARBA00022583"/>
    </source>
</evidence>
<feature type="repeat" description="LDL-receptor class B" evidence="22">
    <location>
        <begin position="1613"/>
        <end position="1655"/>
    </location>
</feature>
<dbReference type="Pfam" id="PF12662">
    <property type="entry name" value="cEGF"/>
    <property type="match status" value="1"/>
</dbReference>
<keyword evidence="7 24" id="KW-0812">Transmembrane</keyword>
<feature type="disulfide bond" evidence="21">
    <location>
        <begin position="190"/>
        <end position="208"/>
    </location>
</feature>
<dbReference type="Pfam" id="PF00058">
    <property type="entry name" value="Ldl_recept_b"/>
    <property type="match status" value="6"/>
</dbReference>
<evidence type="ECO:0000256" key="15">
    <source>
        <dbReference type="ARBA" id="ARBA00023170"/>
    </source>
</evidence>
<dbReference type="Gene3D" id="4.10.400.10">
    <property type="entry name" value="Low-density Lipoprotein Receptor"/>
    <property type="match status" value="35"/>
</dbReference>
<proteinExistence type="inferred from homology"/>
<feature type="transmembrane region" description="Helical" evidence="24">
    <location>
        <begin position="100"/>
        <end position="122"/>
    </location>
</feature>
<dbReference type="GO" id="GO:0005509">
    <property type="term" value="F:calcium ion binding"/>
    <property type="evidence" value="ECO:0007669"/>
    <property type="project" value="InterPro"/>
</dbReference>
<evidence type="ECO:0000256" key="21">
    <source>
        <dbReference type="PROSITE-ProRule" id="PRU00124"/>
    </source>
</evidence>
<dbReference type="FunFam" id="4.10.400.10:FF:000034">
    <property type="entry name" value="Low-density lipoprotein receptor-related protein 2"/>
    <property type="match status" value="3"/>
</dbReference>
<evidence type="ECO:0000256" key="7">
    <source>
        <dbReference type="ARBA" id="ARBA00022692"/>
    </source>
</evidence>
<dbReference type="FunFam" id="2.120.10.30:FF:000035">
    <property type="entry name" value="Low-density lipoprotein receptor-related protein 2"/>
    <property type="match status" value="2"/>
</dbReference>
<feature type="region of interest" description="Disordered" evidence="23">
    <location>
        <begin position="4631"/>
        <end position="4655"/>
    </location>
</feature>
<feature type="disulfide bond" evidence="21">
    <location>
        <begin position="3680"/>
        <end position="3695"/>
    </location>
</feature>
<dbReference type="InterPro" id="IPR049883">
    <property type="entry name" value="NOTCH1_EGF-like"/>
</dbReference>
<dbReference type="PROSITE" id="PS50068">
    <property type="entry name" value="LDLRA_2"/>
    <property type="match status" value="35"/>
</dbReference>
<evidence type="ECO:0000256" key="9">
    <source>
        <dbReference type="ARBA" id="ARBA00022737"/>
    </source>
</evidence>
<keyword evidence="17" id="KW-0325">Glycoprotein</keyword>
<dbReference type="Pfam" id="PF14670">
    <property type="entry name" value="FXa_inhibition"/>
    <property type="match status" value="2"/>
</dbReference>
<keyword evidence="3" id="KW-1003">Cell membrane</keyword>
<feature type="disulfide bond" evidence="21">
    <location>
        <begin position="1198"/>
        <end position="1210"/>
    </location>
</feature>
<evidence type="ECO:0000256" key="16">
    <source>
        <dbReference type="ARBA" id="ARBA00023176"/>
    </source>
</evidence>
<feature type="repeat" description="LDL-receptor class B" evidence="22">
    <location>
        <begin position="4294"/>
        <end position="4342"/>
    </location>
</feature>
<dbReference type="GO" id="GO:0006897">
    <property type="term" value="P:endocytosis"/>
    <property type="evidence" value="ECO:0007669"/>
    <property type="project" value="UniProtKB-KW"/>
</dbReference>
<dbReference type="Pfam" id="PF24468">
    <property type="entry name" value="EGF_LRP2"/>
    <property type="match status" value="1"/>
</dbReference>
<dbReference type="FunFam" id="4.10.400.10:FF:000062">
    <property type="entry name" value="Terribly reduced optic lobes, isoform AI"/>
    <property type="match status" value="1"/>
</dbReference>
<dbReference type="SUPFAM" id="SSF57184">
    <property type="entry name" value="Growth factor receptor domain"/>
    <property type="match status" value="4"/>
</dbReference>
<feature type="disulfide bond" evidence="21">
    <location>
        <begin position="3189"/>
        <end position="3207"/>
    </location>
</feature>
<dbReference type="GO" id="GO:0005905">
    <property type="term" value="C:clathrin-coated pit"/>
    <property type="evidence" value="ECO:0007669"/>
    <property type="project" value="UniProtKB-KW"/>
</dbReference>
<evidence type="ECO:0000256" key="24">
    <source>
        <dbReference type="SAM" id="Phobius"/>
    </source>
</evidence>
<feature type="domain" description="EGF-like" evidence="25">
    <location>
        <begin position="3262"/>
        <end position="3303"/>
    </location>
</feature>
<feature type="disulfide bond" evidence="21">
    <location>
        <begin position="354"/>
        <end position="366"/>
    </location>
</feature>
<evidence type="ECO:0000256" key="5">
    <source>
        <dbReference type="ARBA" id="ARBA00022553"/>
    </source>
</evidence>
<dbReference type="InterPro" id="IPR000033">
    <property type="entry name" value="LDLR_classB_rpt"/>
</dbReference>
<feature type="domain" description="EGF-like" evidence="25">
    <location>
        <begin position="1836"/>
        <end position="1872"/>
    </location>
</feature>
<comment type="caution">
    <text evidence="20">Lacks conserved residue(s) required for the propagation of feature annotation.</text>
</comment>
<feature type="disulfide bond" evidence="21">
    <location>
        <begin position="373"/>
        <end position="388"/>
    </location>
</feature>
<feature type="disulfide bond" evidence="21">
    <location>
        <begin position="3875"/>
        <end position="3893"/>
    </location>
</feature>
<reference evidence="26" key="2">
    <citation type="journal article" date="2022" name="Res Sq">
        <title>Comparative Genomics Reveals Insights into the Divergent Evolution of Astigmatic Mites and Household Pest Adaptations.</title>
        <authorList>
            <person name="Xiong Q."/>
            <person name="Wan A.T.-Y."/>
            <person name="Liu X.-Y."/>
            <person name="Fung C.S.-H."/>
            <person name="Xiao X."/>
            <person name="Malainual N."/>
            <person name="Hou J."/>
            <person name="Wang L."/>
            <person name="Wang M."/>
            <person name="Yang K."/>
            <person name="Cui Y."/>
            <person name="Leung E."/>
            <person name="Nong W."/>
            <person name="Shin S.-K."/>
            <person name="Au S."/>
            <person name="Jeong K.Y."/>
            <person name="Chew F.T."/>
            <person name="Hui J."/>
            <person name="Leung T.F."/>
            <person name="Tungtrongchitr A."/>
            <person name="Zhong N."/>
            <person name="Liu Z."/>
            <person name="Tsui S."/>
        </authorList>
    </citation>
    <scope>NUCLEOTIDE SEQUENCE</scope>
    <source>
        <strain evidence="26">Derf</strain>
        <tissue evidence="26">Whole organism</tissue>
    </source>
</reference>
<dbReference type="InterPro" id="IPR023415">
    <property type="entry name" value="LDLR_class-A_CS"/>
</dbReference>
<evidence type="ECO:0000256" key="10">
    <source>
        <dbReference type="ARBA" id="ARBA00022753"/>
    </source>
</evidence>
<dbReference type="SMART" id="SM00181">
    <property type="entry name" value="EGF"/>
    <property type="match status" value="21"/>
</dbReference>
<dbReference type="GO" id="GO:0043235">
    <property type="term" value="C:receptor complex"/>
    <property type="evidence" value="ECO:0007669"/>
    <property type="project" value="TreeGrafter"/>
</dbReference>
<accession>A0A922HFW7</accession>
<feature type="disulfide bond" evidence="21">
    <location>
        <begin position="3149"/>
        <end position="3167"/>
    </location>
</feature>
<evidence type="ECO:0000256" key="22">
    <source>
        <dbReference type="PROSITE-ProRule" id="PRU00461"/>
    </source>
</evidence>
<sequence>MKTRRLFMMKIEDPKPRTRNRINVIVGINDDSTTKTTTTTTSSSLLQTTKLNSINKIQSCQQSSSQSINVQQTNCGQNHHRYRYHQSHNYGHHHYNNNYLAYNNITCIMFFIHLLLITSSIATATTASSKTTTTTTTTTTLSPIDTFILHHHGDDNNNNNNPGILSSTFANKSLSLSSSSKNCTPDQFRCNNGNCIPKRWVCDFQKDCEGDEDENQSCPPPQCDPNQFTCGQYVFNKTYCIPLHWHCDKIVDCQDGSDEGETCSYRPCQPDDHVCQNNGSAICIPALKKCDGYNDCRDESDEKDCAHNGTACQLNEFRCASGKKCIEETKRCDHWSDCGDGDLSDEENCDFPPCASDQFRCTNAICIPAKWRCDGHSDCNDAIDEANCTVVSCTENKFLCPIEKKCINREKLCDGIADCTDGADEKEACSMKNCDSLMCEHKCKASLNGGICYCQTGMTINPKDQKSCIDFDECREWEYCDQFCTNTPGSYQCHCGSGYKLNDNRHCKAENSSDMQIMFVHHSSIYRMDFSGNSLEIITNATAASGLDYHFAKNILFWSDVETRKIYSINLDPDRPTKFTKEISVFYPWTPISIAIDWIANKIYICDTHNQKIDIMEIDGSHHSIVISQNLTAPLDIALDPSRGLMFFTDNDNIDRALMDGTQRTTIVSNYIYKATGIALDYVTQRVFWCDSQLDQIVVVNYDGQERHTIIRGSTKVPSPVRMTVFENYAYWTDSTRQGVLRLNLYNNSDIEILYRERRIIKEPRSIHTVHSLRQPIVFNPCSGNNGGCQHMCVLTRNGDGNSFALGYRCACDIGYQLTEDLRSCTKIEEFLMYSQQKFVRGIILEPKLSGFTDAIVPVVSRSARFVGLDFNARTNHIFYSDVILDVIYKIKVDGTGKENVLASQNEGVEGLAHDWISNNLYYIDSRKGTLNVISINNSTYRRVLLKNLKRPRAIVVHPNRGYIFYSEWDRPANISRAYLDGSNVMIFRGVLLGWPNGLSIDYDNDRLYWCDALLDHIQHANLDGTDVKTINSPRIKHPFSLVIHREWLYVTDWRLDAILRMNKVNGSDEKIINTVEEGSRLYGIRVFSRDAQKIENLHPCLYDNGNCQKFCFAIPSNDNTTSDKLVVRCGCPYGEKLSNDQRTCVSDPVKEPPLQACPNSWDFTCDNQRCIPKSWVCDGDNDCLDGSDEKQNCTQPCSNRDFKCASGRCIPMGFKCDKDNDCGDFSDEAGCANITCSANEFTCDNGRCISMSWKCDSENDCGDGSDEGDSCKDKTCSYFQFTCPGSGHCIPQSWVCDGDNDCIDQADEKNCPPIVCSKNQFQCSDMKQCLHESYHCDGMNDCQDGSDEKECPQLSPNQCDQEKQFQCKASRICIPKSWYCDGNPDCEDHSDEPSTCGQIECPNNHFKCDNSRCIFKSWICDGRDDCGDNSDEDKRHACGAAKYDCPSGQWSCPNITDRCITIDKICNGHSDCPNGADEGPGCGLVSCQQQNCLYKCKETPVGPLCLCPPGERLNDTRTCVDINECEQIGTCSHKCFNEKANVAGSIGFKCECESGYQLENRTYCKALNRTLAYMVISNRRSILIANITNVSLERIPVRVENVVATASEMSTGIIYWYDMHAKKIYRVKKGTSEPEVIIENGLDLVEGLAIDWIAKNLYWVDSRLKTIEVSTIDGKNHIVLLSQNISQPRGICLDPREDARILFWSDWGENPRIERMGMDGSERKVIVNTKIYWPNGLTIDIPTKRIYFADSKLDYIDFCNYDGTGRQQVLAHNHYLLHPHSLTIFEDTLYWTDRQLNRVLSCHKFRGSNQTVVSHLVSQPLGIHINHPLLQPESSSNPCAKAPCSHLCLLSPKQQGYSCKCPSGYGQDRTSSGGGRCIPIDTPYLMVMKTTQIVDLSLTPNEKSVGFFTPIIGIENGYDFDYDKQQGYTYYIQLREDDKENGTLYKINLLGGNQTKFLADGIVGAPYCLAFDWLGRNLYIGNKKASNILVVKTDGDKNYRRIILSNDGTEKGVAKPKAIVLDPLQGKLYWLDEGGVGVPQKLAKANMDGTNPQILIKDSLHQIEALTFDFNNRRIYFSQSYVGVIESVDEDGKDRKTIITSSTGIAKPQGLAIYNNRLYYLDSVYEKIVRVNLPDGSNAVAIEENSPNLSNLKIYSKRPRIENHPCRNSNGNCQHLCIPDENNRHKCLCSTGFRTDGQTNCQPYKSFAVVSLLTKMQGFSLEDHAEAIQPIAGPGHNILHIDVHVVKNHIYWVEYNPGERNGIYRIKPDGTEKMHIISEGIGSNGIRGIAIDWIAGNLYFTNVFPHETYIEVSHLDGKNRMVLIKTTTDAPREIAVNPIKRYLYWIDYGQFPKIEKALLDGQNRTPIVVTGISNPRDLTIDIVTHDLYWVDAREDAIQKVSYSGGRRQYVWKNLPTPYGASILGSQIYWVDRNLRTIFRGSKVPEVAQSQTPEPFKSNLDTLRDIVIFDAQNQPPGDSVCSRFNERICDQLCFAMPQGYEQDYKCACSSGVLDANDHKRCKQLDEYLIFTTRKEIRTINLDEKISSPPVMPKTNLTNVVGLDFDYANKKIYFTQIRPDGSISSYQIDKKNDDPHNVILSKGINPEGIAYDWTNKKIYWTDSANRSIYSMNEDGSQIVMIVRVERPRAIVIDPCEGYLYFTDWGRFGNNGKIYRSTMSGNFKRAIIEDDLTQPSGLAIDYEERKLYWTDALREKIERSNMNGTDREVLISATIYPFAMTLFKNYIYWTDLQLRGVYRADKYTGSGMIEMVKRLEESPRDIHVFSSQRQLCDKNPCQINNGGCAHSCHQAPNSTVECRCNSGFKLANENRMCVQDTVECDESKYSCGNGKCIPRLWTCDGDDDCGDNTDEDSMFCAVHTCGPNEFRCGNGRCIFKTWKCDHENDCGDNSDEEDCEYPPCADGEFTCGNHKCIPKAQLCNGVNDCKDSNTTDENHINCPNNKTCMANHLKCENTNICVEPYWLCDGDNDCGDNSDESSLICSQRTCPPNSFRCPKNHRCIPATWYCDGDDDCGDKSDEPEDYCKSDKRTCFGDLFTCNNGNCIPRIYICDGDNDCLDNSDEDEQRHQCDTRQCDPEREFTCTANKNWGRTQCIPKRWICDGDPDCVDGADENTTLHNCPPPEACDADQFRCNNNRCISKEWVCDHDNDCGDGSDEHRNCTFRECHDDEFSCRNTKCIRKTYLCDGEDDCGDSSDENLSQCKTKKAPTCPDGQYRCKNGQCIPMERVCNKHIDCEDGSDESPHCNIDECAKIDINRCEHKCIDDPIGFHCQCNDGYKLMKDQKACEDIDECSMMKQKCSQYCFNTPGSFSCKCNDIYYEREPDGRTCKRRDTDVQPWLIFSNRYYIRNSSVDGSIYNLIKMDLKNVVALDFDYREERLYYADVGNKTINRIFINGTGEQNIVRHEAHGLEGMAVDWIGRKLYWMDRTSKHIEVTELDGTRRKTLLSRGISDPRAIVVHPKIGYLFFTDWGHHSCIGKMGMNGQNFSRIITYEQKLVWPNALTIDYFSDKIFWADAHLDYIEYADFEGRNRHTVLSGNSVPHVFALSVFDDWLFWTDWNTKGLARAHKFTGENYQVLRNTSHRPYDIHVYHPLRQIPYDNPCGDKNGGCSHLCLIAPEGQTFTCACPNNFVLLRDNKTCIANCTRGQHRCGSNDDRCIPIFWTCDGDKDCQDGSDELNCPPFQCKPGMYQCKNNQTTCLSRIRICDGVRDCQDGSDESFCDSDCGEHSFKCQSTGRCVPSSWQCDGDNDCSDGSDEDPAVCHHRDCDKDTQYKCNNGKCIPKLWYCDFDDDCGDNSDEPAHLCRNRNCSTGWRKCPSRHNYRCIPSWLFCDGKDDCRDNSDETNPELCPVCHIAGDFKCKNDRCIPLRWRCDFEDDCGDNSDENPAMCTELYRECSESEFQCNNKKCIPSRWRCDHDEDCDDGSDEIDCLEHVCKSDQFKCKSGHCIPQKLVCDGNKDCKDVSDEMNCPPRFPNGKYCQETLFQCNNTVCLRNDFLCDGDDDCGDGTDEQESLCQNFECDPSRKFQCKNKKCIPLWQICNGYDECGDGSDENNHTLCRRWPTTCASNQFKCTNDKCIDLTKVCDHFDDCGDLSDEKGCHQGVCNRETKGGCQHNCSTIGEGSYICICPRGYKTNETNPKLCEDINECATFGHNCSQNCINLEGTYACSCRSGFDFVEDRCVAQGAAPVILYSDGSEIRTIDYNEQLQSMIVTGESRIQSLDYDPVDKIIYWIDSFDSSIKRAIIPDIQDPNHGMAFTQDMNLKSTNKLIDIDVDWVARNLYWTEMDISGSKPRGRILTSLLDGRYKRSLITTNLERPTSIALDPELGIMFWTDAGQLPKIETSWMDGSERKAIVKERLGVPASIVIDFQADHRLYWCDTKLNSIESANKDGSDRAVIIHGESHHPISLELFEDQIYWTTKDTNEIYRQDKFGRGVKVRVKRASAYTTDLKIFHNKKYNTSLSNSCQLNHVNPCSHQCLLVPRGYRCSCPDGLQHSNFGSNAKCNSAFEHPLAMPYKCECKNGGFCMFTNSEKIICKCPDNFDGNFCEDSVAKTKLSSRWVLRTTPSLLLLLLALILASLVFVIIYFQKKNLKTNFLANPSVSFRSGTNVEFIGQDFRSGQTSGEPNNQDESSENDINLDDMKTTDFSNPMYDAFGGSVANTETGGNNVAFNNSKKKNNLDNNGTTNYLHDTEMFTSTIDVDNPQSPPSTQTPHPLDESYTNRFGSAILSPSSVIHKSASPQIPIRQTALKPTTIDTDKDTAHLVEEDRTD</sequence>
<feature type="disulfide bond" evidence="21">
    <location>
        <begin position="2845"/>
        <end position="2863"/>
    </location>
</feature>
<dbReference type="PANTHER" id="PTHR22722:SF14">
    <property type="entry name" value="MEGALIN, ISOFORM A"/>
    <property type="match status" value="1"/>
</dbReference>
<evidence type="ECO:0000256" key="8">
    <source>
        <dbReference type="ARBA" id="ARBA00022729"/>
    </source>
</evidence>
<keyword evidence="4 20" id="KW-0245">EGF-like domain</keyword>
<evidence type="ECO:0000256" key="11">
    <source>
        <dbReference type="ARBA" id="ARBA00022837"/>
    </source>
</evidence>
<comment type="similarity">
    <text evidence="2">Belongs to the LDLR family.</text>
</comment>
<feature type="disulfide bond" evidence="21">
    <location>
        <begin position="2925"/>
        <end position="2943"/>
    </location>
</feature>
<feature type="domain" description="EGF-like" evidence="25">
    <location>
        <begin position="4159"/>
        <end position="4197"/>
    </location>
</feature>
<dbReference type="SUPFAM" id="SSF63825">
    <property type="entry name" value="YWTD domain"/>
    <property type="match status" value="8"/>
</dbReference>
<feature type="domain" description="EGF-like" evidence="25">
    <location>
        <begin position="470"/>
        <end position="508"/>
    </location>
</feature>
<evidence type="ECO:0000256" key="13">
    <source>
        <dbReference type="ARBA" id="ARBA00023136"/>
    </source>
</evidence>
<dbReference type="SMART" id="SM00135">
    <property type="entry name" value="LY"/>
    <property type="match status" value="37"/>
</dbReference>
<evidence type="ECO:0000256" key="4">
    <source>
        <dbReference type="ARBA" id="ARBA00022536"/>
    </source>
</evidence>
<feature type="disulfide bond" evidence="20">
    <location>
        <begin position="4553"/>
        <end position="4562"/>
    </location>
</feature>
<dbReference type="FunFam" id="4.10.400.10:FF:000005">
    <property type="entry name" value="low-density lipoprotein receptor-related protein 1B"/>
    <property type="match status" value="2"/>
</dbReference>
<dbReference type="Pfam" id="PF07645">
    <property type="entry name" value="EGF_CA"/>
    <property type="match status" value="2"/>
</dbReference>